<dbReference type="EMBL" id="CCAG010012966">
    <property type="status" value="NOT_ANNOTATED_CDS"/>
    <property type="molecule type" value="Genomic_DNA"/>
</dbReference>
<dbReference type="EnsemblMetazoa" id="GMOY002480-RA">
    <property type="protein sequence ID" value="GMOY002480-PA"/>
    <property type="gene ID" value="GMOY002480"/>
</dbReference>
<evidence type="ECO:0000313" key="1">
    <source>
        <dbReference type="EnsemblMetazoa" id="GMOY002480-PA"/>
    </source>
</evidence>
<sequence length="41" mass="4838">MARGEIPYATLFHTVIHIRIFLNRALYGESSNKWTDPYNIQ</sequence>
<evidence type="ECO:0000313" key="2">
    <source>
        <dbReference type="Proteomes" id="UP000092444"/>
    </source>
</evidence>
<protein>
    <submittedName>
        <fullName evidence="1">Uncharacterized protein</fullName>
    </submittedName>
</protein>
<dbReference type="Proteomes" id="UP000092444">
    <property type="component" value="Unassembled WGS sequence"/>
</dbReference>
<reference evidence="1" key="1">
    <citation type="submission" date="2020-05" db="UniProtKB">
        <authorList>
            <consortium name="EnsemblMetazoa"/>
        </authorList>
    </citation>
    <scope>IDENTIFICATION</scope>
    <source>
        <strain evidence="1">Yale</strain>
    </source>
</reference>
<name>A0A1B0FFR4_GLOMM</name>
<organism evidence="1 2">
    <name type="scientific">Glossina morsitans morsitans</name>
    <name type="common">Savannah tsetse fly</name>
    <dbReference type="NCBI Taxonomy" id="37546"/>
    <lineage>
        <taxon>Eukaryota</taxon>
        <taxon>Metazoa</taxon>
        <taxon>Ecdysozoa</taxon>
        <taxon>Arthropoda</taxon>
        <taxon>Hexapoda</taxon>
        <taxon>Insecta</taxon>
        <taxon>Pterygota</taxon>
        <taxon>Neoptera</taxon>
        <taxon>Endopterygota</taxon>
        <taxon>Diptera</taxon>
        <taxon>Brachycera</taxon>
        <taxon>Muscomorpha</taxon>
        <taxon>Hippoboscoidea</taxon>
        <taxon>Glossinidae</taxon>
        <taxon>Glossina</taxon>
    </lineage>
</organism>
<accession>A0A1B0FFR4</accession>
<keyword evidence="2" id="KW-1185">Reference proteome</keyword>
<dbReference type="AlphaFoldDB" id="A0A1B0FFR4"/>
<proteinExistence type="predicted"/>
<dbReference type="VEuPathDB" id="VectorBase:GMOY002480"/>